<protein>
    <submittedName>
        <fullName evidence="1">Uncharacterized protein</fullName>
    </submittedName>
</protein>
<gene>
    <name evidence="1" type="ORF">MUN82_04950</name>
</gene>
<reference evidence="1 2" key="1">
    <citation type="submission" date="2022-04" db="EMBL/GenBank/DDBJ databases">
        <title>Hymenobacter sp. isolated from the air.</title>
        <authorList>
            <person name="Won M."/>
            <person name="Lee C.-M."/>
            <person name="Woen H.-Y."/>
            <person name="Kwon S.-W."/>
        </authorList>
    </citation>
    <scope>NUCLEOTIDE SEQUENCE [LARGE SCALE GENOMIC DNA]</scope>
    <source>
        <strain evidence="2">5413 J-13</strain>
    </source>
</reference>
<sequence length="95" mass="10676">MTEEIRGPYRFTVRPRSGELGGWRLRAYETLPNGTELEVHGNVFSASGEDNNTAYEQALAAGHEWLASMPKPEYRDAEHYMLGYVARDATARLGD</sequence>
<dbReference type="KEGG" id="haei:MUN82_04950"/>
<accession>A0A8T9SZS6</accession>
<name>A0A8T9SZS6_9BACT</name>
<organism evidence="1 2">
    <name type="scientific">Hymenobacter aerilatus</name>
    <dbReference type="NCBI Taxonomy" id="2932251"/>
    <lineage>
        <taxon>Bacteria</taxon>
        <taxon>Pseudomonadati</taxon>
        <taxon>Bacteroidota</taxon>
        <taxon>Cytophagia</taxon>
        <taxon>Cytophagales</taxon>
        <taxon>Hymenobacteraceae</taxon>
        <taxon>Hymenobacter</taxon>
    </lineage>
</organism>
<dbReference type="AlphaFoldDB" id="A0A8T9SZS6"/>
<proteinExistence type="predicted"/>
<keyword evidence="2" id="KW-1185">Reference proteome</keyword>
<dbReference type="EMBL" id="CP095053">
    <property type="protein sequence ID" value="UOR06444.1"/>
    <property type="molecule type" value="Genomic_DNA"/>
</dbReference>
<evidence type="ECO:0000313" key="2">
    <source>
        <dbReference type="Proteomes" id="UP000829925"/>
    </source>
</evidence>
<evidence type="ECO:0000313" key="1">
    <source>
        <dbReference type="EMBL" id="UOR06444.1"/>
    </source>
</evidence>
<dbReference type="Proteomes" id="UP000829925">
    <property type="component" value="Chromosome"/>
</dbReference>
<dbReference type="RefSeq" id="WP_245095424.1">
    <property type="nucleotide sequence ID" value="NZ_CP095053.1"/>
</dbReference>